<dbReference type="SUPFAM" id="SSF74653">
    <property type="entry name" value="TolA/TonB C-terminal domain"/>
    <property type="match status" value="1"/>
</dbReference>
<evidence type="ECO:0000256" key="6">
    <source>
        <dbReference type="ARBA" id="ARBA00022692"/>
    </source>
</evidence>
<feature type="region of interest" description="Disordered" evidence="11">
    <location>
        <begin position="131"/>
        <end position="157"/>
    </location>
</feature>
<accession>A0A7Z7MTU4</accession>
<dbReference type="GO" id="GO:0015031">
    <property type="term" value="P:protein transport"/>
    <property type="evidence" value="ECO:0007669"/>
    <property type="project" value="UniProtKB-KW"/>
</dbReference>
<dbReference type="InterPro" id="IPR037682">
    <property type="entry name" value="TonB_C"/>
</dbReference>
<comment type="subcellular location">
    <subcellularLocation>
        <location evidence="1">Cell inner membrane</location>
        <topology evidence="1">Single-pass membrane protein</topology>
        <orientation evidence="1">Periplasmic side</orientation>
    </subcellularLocation>
</comment>
<evidence type="ECO:0000259" key="13">
    <source>
        <dbReference type="PROSITE" id="PS52015"/>
    </source>
</evidence>
<name>A0A7Z7MTU4_9PROT</name>
<sequence>MPSIPPRLSRIIALLPRSITLSVALSISLAIHAVLLAIHFEVPHKLAKASDQMLEVILVNARSSTAPAPTQAQARAQVNLDGGGNTDEKRIARTPLPVTPAVRQGNELVEAQRRIAEMEALQRQLMSQIKSREKLYSSEQQRPQNKPEPEPQPATGSDLAASAMAMARLQGQIERQYDEYNKRPRKKFIGARATEYRFAQYEEDWRQKIERVGNLNYPQAARGRVYGTLVLTVEIKSDGSINAITIDRSSGTRVLDEAAIRIVNQAAPFPAFPPSLSDIDIIGITRTWSFTNEDRLQAK</sequence>
<dbReference type="PANTHER" id="PTHR33446">
    <property type="entry name" value="PROTEIN TONB-RELATED"/>
    <property type="match status" value="1"/>
</dbReference>
<reference evidence="14" key="1">
    <citation type="submission" date="2017-03" db="EMBL/GenBank/DDBJ databases">
        <authorList>
            <consortium name="AG Boll"/>
        </authorList>
    </citation>
    <scope>NUCLEOTIDE SEQUENCE [LARGE SCALE GENOMIC DNA]</scope>
    <source>
        <strain evidence="14">Chol</strain>
    </source>
</reference>
<keyword evidence="8 12" id="KW-1133">Transmembrane helix</keyword>
<evidence type="ECO:0000256" key="8">
    <source>
        <dbReference type="ARBA" id="ARBA00022989"/>
    </source>
</evidence>
<dbReference type="NCBIfam" id="TIGR01352">
    <property type="entry name" value="tonB_Cterm"/>
    <property type="match status" value="1"/>
</dbReference>
<keyword evidence="3" id="KW-0813">Transport</keyword>
<dbReference type="Gene3D" id="3.30.1150.10">
    <property type="match status" value="1"/>
</dbReference>
<dbReference type="PROSITE" id="PS52015">
    <property type="entry name" value="TONB_CTD"/>
    <property type="match status" value="1"/>
</dbReference>
<evidence type="ECO:0000256" key="2">
    <source>
        <dbReference type="ARBA" id="ARBA00006555"/>
    </source>
</evidence>
<dbReference type="InterPro" id="IPR006260">
    <property type="entry name" value="TonB/TolA_C"/>
</dbReference>
<keyword evidence="6 12" id="KW-0812">Transmembrane</keyword>
<keyword evidence="5" id="KW-0997">Cell inner membrane</keyword>
<evidence type="ECO:0000256" key="12">
    <source>
        <dbReference type="SAM" id="Phobius"/>
    </source>
</evidence>
<dbReference type="GO" id="GO:0055085">
    <property type="term" value="P:transmembrane transport"/>
    <property type="evidence" value="ECO:0007669"/>
    <property type="project" value="InterPro"/>
</dbReference>
<keyword evidence="7" id="KW-0653">Protein transport</keyword>
<dbReference type="GO" id="GO:0098797">
    <property type="term" value="C:plasma membrane protein complex"/>
    <property type="evidence" value="ECO:0007669"/>
    <property type="project" value="TreeGrafter"/>
</dbReference>
<comment type="similarity">
    <text evidence="2">Belongs to the TonB family.</text>
</comment>
<evidence type="ECO:0000313" key="15">
    <source>
        <dbReference type="Proteomes" id="UP000242886"/>
    </source>
</evidence>
<dbReference type="Pfam" id="PF03544">
    <property type="entry name" value="TonB_C"/>
    <property type="match status" value="1"/>
</dbReference>
<gene>
    <name evidence="14" type="ORF">SDENCHOL_10069</name>
</gene>
<keyword evidence="15" id="KW-1185">Reference proteome</keyword>
<dbReference type="AlphaFoldDB" id="A0A7Z7MTU4"/>
<dbReference type="PANTHER" id="PTHR33446:SF11">
    <property type="entry name" value="TONB3"/>
    <property type="match status" value="1"/>
</dbReference>
<evidence type="ECO:0000256" key="10">
    <source>
        <dbReference type="SAM" id="Coils"/>
    </source>
</evidence>
<feature type="coiled-coil region" evidence="10">
    <location>
        <begin position="101"/>
        <end position="128"/>
    </location>
</feature>
<keyword evidence="9 12" id="KW-0472">Membrane</keyword>
<dbReference type="EMBL" id="LT837803">
    <property type="protein sequence ID" value="SMB21055.1"/>
    <property type="molecule type" value="Genomic_DNA"/>
</dbReference>
<evidence type="ECO:0000313" key="14">
    <source>
        <dbReference type="EMBL" id="SMB21055.1"/>
    </source>
</evidence>
<evidence type="ECO:0000256" key="3">
    <source>
        <dbReference type="ARBA" id="ARBA00022448"/>
    </source>
</evidence>
<evidence type="ECO:0000256" key="4">
    <source>
        <dbReference type="ARBA" id="ARBA00022475"/>
    </source>
</evidence>
<organism evidence="14 15">
    <name type="scientific">Sterolibacterium denitrificans</name>
    <dbReference type="NCBI Taxonomy" id="157592"/>
    <lineage>
        <taxon>Bacteria</taxon>
        <taxon>Pseudomonadati</taxon>
        <taxon>Pseudomonadota</taxon>
        <taxon>Betaproteobacteria</taxon>
        <taxon>Nitrosomonadales</taxon>
        <taxon>Sterolibacteriaceae</taxon>
        <taxon>Sterolibacterium</taxon>
    </lineage>
</organism>
<keyword evidence="4" id="KW-1003">Cell membrane</keyword>
<protein>
    <submittedName>
        <fullName evidence="14">TonB family protein</fullName>
    </submittedName>
</protein>
<evidence type="ECO:0000256" key="5">
    <source>
        <dbReference type="ARBA" id="ARBA00022519"/>
    </source>
</evidence>
<evidence type="ECO:0000256" key="7">
    <source>
        <dbReference type="ARBA" id="ARBA00022927"/>
    </source>
</evidence>
<dbReference type="InterPro" id="IPR051045">
    <property type="entry name" value="TonB-dependent_transducer"/>
</dbReference>
<evidence type="ECO:0000256" key="1">
    <source>
        <dbReference type="ARBA" id="ARBA00004383"/>
    </source>
</evidence>
<evidence type="ECO:0000256" key="11">
    <source>
        <dbReference type="SAM" id="MobiDB-lite"/>
    </source>
</evidence>
<keyword evidence="10" id="KW-0175">Coiled coil</keyword>
<dbReference type="GO" id="GO:0031992">
    <property type="term" value="F:energy transducer activity"/>
    <property type="evidence" value="ECO:0007669"/>
    <property type="project" value="TreeGrafter"/>
</dbReference>
<proteinExistence type="inferred from homology"/>
<feature type="domain" description="TonB C-terminal" evidence="13">
    <location>
        <begin position="202"/>
        <end position="297"/>
    </location>
</feature>
<dbReference type="Proteomes" id="UP000242886">
    <property type="component" value="Chromosome SDENCHOL"/>
</dbReference>
<feature type="transmembrane region" description="Helical" evidence="12">
    <location>
        <begin position="21"/>
        <end position="40"/>
    </location>
</feature>
<evidence type="ECO:0000256" key="9">
    <source>
        <dbReference type="ARBA" id="ARBA00023136"/>
    </source>
</evidence>